<dbReference type="PANTHER" id="PTHR22939:SF129">
    <property type="entry name" value="SERINE PROTEASE HTRA2, MITOCHONDRIAL"/>
    <property type="match status" value="1"/>
</dbReference>
<dbReference type="SUPFAM" id="SSF50494">
    <property type="entry name" value="Trypsin-like serine proteases"/>
    <property type="match status" value="1"/>
</dbReference>
<dbReference type="PRINTS" id="PR00834">
    <property type="entry name" value="PROTEASES2C"/>
</dbReference>
<accession>A0A972K4V8</accession>
<protein>
    <submittedName>
        <fullName evidence="3">Trypsin-like serine protease</fullName>
    </submittedName>
</protein>
<dbReference type="InterPro" id="IPR009003">
    <property type="entry name" value="Peptidase_S1_PA"/>
</dbReference>
<comment type="caution">
    <text evidence="3">The sequence shown here is derived from an EMBL/GenBank/DDBJ whole genome shotgun (WGS) entry which is preliminary data.</text>
</comment>
<dbReference type="Gene3D" id="2.40.10.10">
    <property type="entry name" value="Trypsin-like serine proteases"/>
    <property type="match status" value="2"/>
</dbReference>
<dbReference type="Pfam" id="PF13365">
    <property type="entry name" value="Trypsin_2"/>
    <property type="match status" value="1"/>
</dbReference>
<dbReference type="GO" id="GO:0004252">
    <property type="term" value="F:serine-type endopeptidase activity"/>
    <property type="evidence" value="ECO:0007669"/>
    <property type="project" value="InterPro"/>
</dbReference>
<organism evidence="3 4">
    <name type="scientific">Paenibacillus foliorum</name>
    <dbReference type="NCBI Taxonomy" id="2654974"/>
    <lineage>
        <taxon>Bacteria</taxon>
        <taxon>Bacillati</taxon>
        <taxon>Bacillota</taxon>
        <taxon>Bacilli</taxon>
        <taxon>Bacillales</taxon>
        <taxon>Paenibacillaceae</taxon>
        <taxon>Paenibacillus</taxon>
    </lineage>
</organism>
<keyword evidence="4" id="KW-1185">Reference proteome</keyword>
<dbReference type="InterPro" id="IPR001940">
    <property type="entry name" value="Peptidase_S1C"/>
</dbReference>
<dbReference type="AlphaFoldDB" id="A0A972K4V8"/>
<sequence>MRRKVLQAVNFAKYLRIIFSLLVMLFFTWSEDTNANFQSEEQQSILTAQKLLQATVKIEPNSVSSGSGFFVASDLILTNYHVVKNNNSVISFRTYKELTCSAKLVRQEEYSDLALFRTPCSNDNYLPLQELAYVGQSVIVAGNPTGFDFSISKGIVSAFRPERIQFDAKINFGSSGGVVSNLYGEVIGVTTEKSLQEANINFAITAQRVNKFLQRAKE</sequence>
<dbReference type="GO" id="GO:0006508">
    <property type="term" value="P:proteolysis"/>
    <property type="evidence" value="ECO:0007669"/>
    <property type="project" value="UniProtKB-KW"/>
</dbReference>
<feature type="transmembrane region" description="Helical" evidence="2">
    <location>
        <begin position="12"/>
        <end position="29"/>
    </location>
</feature>
<evidence type="ECO:0000256" key="1">
    <source>
        <dbReference type="ARBA" id="ARBA00022825"/>
    </source>
</evidence>
<keyword evidence="2" id="KW-0812">Transmembrane</keyword>
<evidence type="ECO:0000313" key="4">
    <source>
        <dbReference type="Proteomes" id="UP000641588"/>
    </source>
</evidence>
<evidence type="ECO:0000313" key="3">
    <source>
        <dbReference type="EMBL" id="NOU97358.1"/>
    </source>
</evidence>
<keyword evidence="1" id="KW-0378">Hydrolase</keyword>
<keyword evidence="2" id="KW-1133">Transmembrane helix</keyword>
<reference evidence="3" key="1">
    <citation type="submission" date="2019-10" db="EMBL/GenBank/DDBJ databases">
        <title>Description of Paenibacillus glebae sp. nov.</title>
        <authorList>
            <person name="Carlier A."/>
            <person name="Qi S."/>
        </authorList>
    </citation>
    <scope>NUCLEOTIDE SEQUENCE</scope>
    <source>
        <strain evidence="3">LMG 31456</strain>
    </source>
</reference>
<keyword evidence="1" id="KW-0720">Serine protease</keyword>
<dbReference type="InterPro" id="IPR043504">
    <property type="entry name" value="Peptidase_S1_PA_chymotrypsin"/>
</dbReference>
<keyword evidence="2" id="KW-0472">Membrane</keyword>
<evidence type="ECO:0000256" key="2">
    <source>
        <dbReference type="SAM" id="Phobius"/>
    </source>
</evidence>
<dbReference type="RefSeq" id="WP_171655591.1">
    <property type="nucleotide sequence ID" value="NZ_WHOD01000109.1"/>
</dbReference>
<name>A0A972K4V8_9BACL</name>
<dbReference type="PANTHER" id="PTHR22939">
    <property type="entry name" value="SERINE PROTEASE FAMILY S1C HTRA-RELATED"/>
    <property type="match status" value="1"/>
</dbReference>
<keyword evidence="3" id="KW-0645">Protease</keyword>
<proteinExistence type="predicted"/>
<gene>
    <name evidence="3" type="ORF">GC093_29620</name>
</gene>
<dbReference type="EMBL" id="WHOD01000109">
    <property type="protein sequence ID" value="NOU97358.1"/>
    <property type="molecule type" value="Genomic_DNA"/>
</dbReference>
<dbReference type="Proteomes" id="UP000641588">
    <property type="component" value="Unassembled WGS sequence"/>
</dbReference>